<dbReference type="Proteomes" id="UP000002875">
    <property type="component" value="Chromosome"/>
</dbReference>
<reference evidence="3 4" key="1">
    <citation type="submission" date="2011-07" db="EMBL/GenBank/DDBJ databases">
        <title>The complete genome of chromosome of Emticicia oligotrophica DSM 17448.</title>
        <authorList>
            <consortium name="US DOE Joint Genome Institute (JGI-PGF)"/>
            <person name="Lucas S."/>
            <person name="Han J."/>
            <person name="Lapidus A."/>
            <person name="Bruce D."/>
            <person name="Goodwin L."/>
            <person name="Pitluck S."/>
            <person name="Peters L."/>
            <person name="Kyrpides N."/>
            <person name="Mavromatis K."/>
            <person name="Ivanova N."/>
            <person name="Ovchinnikova G."/>
            <person name="Teshima H."/>
            <person name="Detter J.C."/>
            <person name="Tapia R."/>
            <person name="Han C."/>
            <person name="Land M."/>
            <person name="Hauser L."/>
            <person name="Markowitz V."/>
            <person name="Cheng J.-F."/>
            <person name="Hugenholtz P."/>
            <person name="Woyke T."/>
            <person name="Wu D."/>
            <person name="Tindall B."/>
            <person name="Pomrenke H."/>
            <person name="Brambilla E."/>
            <person name="Klenk H.-P."/>
            <person name="Eisen J.A."/>
        </authorList>
    </citation>
    <scope>NUCLEOTIDE SEQUENCE [LARGE SCALE GENOMIC DNA]</scope>
    <source>
        <strain evidence="3 4">DSM 17448</strain>
    </source>
</reference>
<evidence type="ECO:0000256" key="1">
    <source>
        <dbReference type="SAM" id="SignalP"/>
    </source>
</evidence>
<feature type="chain" id="PRO_5045550782" description="Putative auto-transporter adhesin head GIN domain-containing protein" evidence="1">
    <location>
        <begin position="22"/>
        <end position="239"/>
    </location>
</feature>
<evidence type="ECO:0000259" key="2">
    <source>
        <dbReference type="Pfam" id="PF10988"/>
    </source>
</evidence>
<feature type="signal peptide" evidence="1">
    <location>
        <begin position="1"/>
        <end position="21"/>
    </location>
</feature>
<accession>A0ABN4AQ19</accession>
<keyword evidence="4" id="KW-1185">Reference proteome</keyword>
<dbReference type="EMBL" id="CP002961">
    <property type="protein sequence ID" value="AFK04493.1"/>
    <property type="molecule type" value="Genomic_DNA"/>
</dbReference>
<feature type="domain" description="Putative auto-transporter adhesin head GIN" evidence="2">
    <location>
        <begin position="43"/>
        <end position="223"/>
    </location>
</feature>
<sequence length="239" mass="26125">MKKMKFAAMLLMAALTLSMISCDVLQTTVDPVYAKQKLFDVKNFDALEIGSAFEITVTKGTDFKIKASGDEKDIDDLIVKERNGTLEVYYKNNWRLRRYRMSIDIEMPDLKKVDFSGATESSIKGFDNLDELEIELSGASKGTFYASARTYDINLSGASILDLEGQTNKIYAELSGASTLNAFNTDAIDASMNLSGASNGRINVSKKLKVTASGASKLRYRGAANVESNLSGSSKVVKE</sequence>
<dbReference type="InterPro" id="IPR021255">
    <property type="entry name" value="DUF2807"/>
</dbReference>
<organism evidence="3 4">
    <name type="scientific">Emticicia oligotrophica (strain DSM 17448 / CIP 109782 / MTCC 6937 / GPTSA100-15)</name>
    <dbReference type="NCBI Taxonomy" id="929562"/>
    <lineage>
        <taxon>Bacteria</taxon>
        <taxon>Pseudomonadati</taxon>
        <taxon>Bacteroidota</taxon>
        <taxon>Cytophagia</taxon>
        <taxon>Cytophagales</taxon>
        <taxon>Leadbetterellaceae</taxon>
        <taxon>Emticicia</taxon>
    </lineage>
</organism>
<dbReference type="RefSeq" id="WP_015030187.1">
    <property type="nucleotide sequence ID" value="NC_018748.1"/>
</dbReference>
<dbReference type="Pfam" id="PF10988">
    <property type="entry name" value="DUF2807"/>
    <property type="match status" value="1"/>
</dbReference>
<keyword evidence="1" id="KW-0732">Signal</keyword>
<dbReference type="PROSITE" id="PS51257">
    <property type="entry name" value="PROKAR_LIPOPROTEIN"/>
    <property type="match status" value="1"/>
</dbReference>
<name>A0ABN4AQ19_EMTOG</name>
<evidence type="ECO:0000313" key="4">
    <source>
        <dbReference type="Proteomes" id="UP000002875"/>
    </source>
</evidence>
<proteinExistence type="predicted"/>
<gene>
    <name evidence="3" type="ordered locus">Emtol_3364</name>
</gene>
<protein>
    <recommendedName>
        <fullName evidence="2">Putative auto-transporter adhesin head GIN domain-containing protein</fullName>
    </recommendedName>
</protein>
<evidence type="ECO:0000313" key="3">
    <source>
        <dbReference type="EMBL" id="AFK04493.1"/>
    </source>
</evidence>
<dbReference type="Gene3D" id="2.160.20.120">
    <property type="match status" value="1"/>
</dbReference>